<dbReference type="CDD" id="cd01298">
    <property type="entry name" value="ATZ_TRZ_like"/>
    <property type="match status" value="1"/>
</dbReference>
<comment type="caution">
    <text evidence="5">The sequence shown here is derived from an EMBL/GenBank/DDBJ whole genome shotgun (WGS) entry which is preliminary data.</text>
</comment>
<organism evidence="5 6">
    <name type="scientific">Coccomyxa viridis</name>
    <dbReference type="NCBI Taxonomy" id="1274662"/>
    <lineage>
        <taxon>Eukaryota</taxon>
        <taxon>Viridiplantae</taxon>
        <taxon>Chlorophyta</taxon>
        <taxon>core chlorophytes</taxon>
        <taxon>Trebouxiophyceae</taxon>
        <taxon>Trebouxiophyceae incertae sedis</taxon>
        <taxon>Coccomyxaceae</taxon>
        <taxon>Coccomyxa</taxon>
    </lineage>
</organism>
<evidence type="ECO:0000256" key="1">
    <source>
        <dbReference type="ARBA" id="ARBA00022723"/>
    </source>
</evidence>
<keyword evidence="6" id="KW-1185">Reference proteome</keyword>
<dbReference type="Proteomes" id="UP001314263">
    <property type="component" value="Unassembled WGS sequence"/>
</dbReference>
<dbReference type="InterPro" id="IPR032466">
    <property type="entry name" value="Metal_Hydrolase"/>
</dbReference>
<keyword evidence="1" id="KW-0479">Metal-binding</keyword>
<dbReference type="NCBIfam" id="NF006055">
    <property type="entry name" value="PRK08203.1"/>
    <property type="match status" value="1"/>
</dbReference>
<evidence type="ECO:0000259" key="4">
    <source>
        <dbReference type="Pfam" id="PF01979"/>
    </source>
</evidence>
<dbReference type="InterPro" id="IPR011059">
    <property type="entry name" value="Metal-dep_hydrolase_composite"/>
</dbReference>
<dbReference type="InterPro" id="IPR006680">
    <property type="entry name" value="Amidohydro-rel"/>
</dbReference>
<reference evidence="5 6" key="1">
    <citation type="submission" date="2023-10" db="EMBL/GenBank/DDBJ databases">
        <authorList>
            <person name="Maclean D."/>
            <person name="Macfadyen A."/>
        </authorList>
    </citation>
    <scope>NUCLEOTIDE SEQUENCE [LARGE SCALE GENOMIC DNA]</scope>
</reference>
<dbReference type="GO" id="GO:0016814">
    <property type="term" value="F:hydrolase activity, acting on carbon-nitrogen (but not peptide) bonds, in cyclic amidines"/>
    <property type="evidence" value="ECO:0007669"/>
    <property type="project" value="UniProtKB-ARBA"/>
</dbReference>
<accession>A0AAV1IK74</accession>
<name>A0AAV1IK74_9CHLO</name>
<dbReference type="PANTHER" id="PTHR43794:SF11">
    <property type="entry name" value="AMIDOHYDROLASE-RELATED DOMAIN-CONTAINING PROTEIN"/>
    <property type="match status" value="1"/>
</dbReference>
<keyword evidence="2" id="KW-0378">Hydrolase</keyword>
<keyword evidence="3" id="KW-0862">Zinc</keyword>
<feature type="domain" description="Amidohydrolase-related" evidence="4">
    <location>
        <begin position="70"/>
        <end position="414"/>
    </location>
</feature>
<dbReference type="Pfam" id="PF01979">
    <property type="entry name" value="Amidohydro_1"/>
    <property type="match status" value="1"/>
</dbReference>
<dbReference type="SUPFAM" id="SSF51556">
    <property type="entry name" value="Metallo-dependent hydrolases"/>
    <property type="match status" value="1"/>
</dbReference>
<evidence type="ECO:0000313" key="6">
    <source>
        <dbReference type="Proteomes" id="UP001314263"/>
    </source>
</evidence>
<protein>
    <recommendedName>
        <fullName evidence="4">Amidohydrolase-related domain-containing protein</fullName>
    </recommendedName>
</protein>
<evidence type="ECO:0000256" key="2">
    <source>
        <dbReference type="ARBA" id="ARBA00022801"/>
    </source>
</evidence>
<dbReference type="FunFam" id="3.20.20.140:FF:000014">
    <property type="entry name" value="5-methylthioadenosine/S-adenosylhomocysteine deaminase"/>
    <property type="match status" value="1"/>
</dbReference>
<gene>
    <name evidence="5" type="ORF">CVIRNUC_010931</name>
</gene>
<dbReference type="AlphaFoldDB" id="A0AAV1IK74"/>
<sequence length="475" mass="51845">MRSGQPRAPPSTTLLLRNITVLETLNKDIGQIRDGAIYVKGGVIAWVGPTKDLPQDFTAADTVLSLADHVVIPGLVNTHHHMFQCLTRCIAQDTKLFGWLTTLYHAWVHLKGSDVYTACKLAMAELILSGCTTSSDHLYIYPNDVTLDDSIRAAREIGMRFHPTRGAMSLGESKGGLPPDSCTEDEALCLNDMERCIKEFHDNSRFSMLRMALAPCAPFNVSKELMVKAARLARRYPGVRLHTHLAENQEDIDFSQSTYGCRPGEYIREVNWVGDDVWFAHCCMLDDGEMKQFATHGIGIAHCPSSNLRLASGIAPVRKLLDTSVNVGIGVDGTASSDCGHLLQEVRLALLLQRASGSARAMGSHEALKMATEGGARNLGRDDIGQIAPGYAADIVAWRLDAIGFSGASQDPVAALLYCTPSIGSVDLSVIDGHIVVKDGHLLTVDVQSLIKDHRACSEQLCQYLPEWWQLGEKP</sequence>
<dbReference type="SUPFAM" id="SSF51338">
    <property type="entry name" value="Composite domain of metallo-dependent hydrolases"/>
    <property type="match status" value="1"/>
</dbReference>
<dbReference type="Gene3D" id="3.20.20.140">
    <property type="entry name" value="Metal-dependent hydrolases"/>
    <property type="match status" value="1"/>
</dbReference>
<dbReference type="GO" id="GO:0046872">
    <property type="term" value="F:metal ion binding"/>
    <property type="evidence" value="ECO:0007669"/>
    <property type="project" value="UniProtKB-KW"/>
</dbReference>
<dbReference type="EMBL" id="CAUYUE010000017">
    <property type="protein sequence ID" value="CAK0787709.1"/>
    <property type="molecule type" value="Genomic_DNA"/>
</dbReference>
<dbReference type="GO" id="GO:0019239">
    <property type="term" value="F:deaminase activity"/>
    <property type="evidence" value="ECO:0007669"/>
    <property type="project" value="UniProtKB-ARBA"/>
</dbReference>
<evidence type="ECO:0000256" key="3">
    <source>
        <dbReference type="ARBA" id="ARBA00022833"/>
    </source>
</evidence>
<dbReference type="Gene3D" id="2.30.40.10">
    <property type="entry name" value="Urease, subunit C, domain 1"/>
    <property type="match status" value="1"/>
</dbReference>
<proteinExistence type="predicted"/>
<evidence type="ECO:0000313" key="5">
    <source>
        <dbReference type="EMBL" id="CAK0787709.1"/>
    </source>
</evidence>
<dbReference type="InterPro" id="IPR050287">
    <property type="entry name" value="MTA/SAH_deaminase"/>
</dbReference>
<dbReference type="PANTHER" id="PTHR43794">
    <property type="entry name" value="AMINOHYDROLASE SSNA-RELATED"/>
    <property type="match status" value="1"/>
</dbReference>